<dbReference type="EMBL" id="KE356561">
    <property type="protein sequence ID" value="ERG97239.1"/>
    <property type="molecule type" value="Genomic_DNA"/>
</dbReference>
<sequence length="80" mass="8908">MILFQLIYTASDIKADPQALSIHNCTISTREILLSFLSIGYSIIYVPKGTTEAPAFVYPRQSNVQSSNQIQSIELFNISP</sequence>
<dbReference type="HOGENOM" id="CLU_2581353_0_0_2"/>
<proteinExistence type="predicted"/>
<reference evidence="1 2" key="1">
    <citation type="journal article" date="2013" name="PLoS ONE">
        <title>Assembly-driven community genomics of a hypersaline microbial ecosystem.</title>
        <authorList>
            <person name="Podell S."/>
            <person name="Ugalde J.A."/>
            <person name="Narasingarao P."/>
            <person name="Banfield J.F."/>
            <person name="Heidelberg K.B."/>
            <person name="Allen E.E."/>
        </authorList>
    </citation>
    <scope>NUCLEOTIDE SEQUENCE [LARGE SCALE GENOMIC DNA]</scope>
    <source>
        <strain evidence="2">J07HQW2</strain>
    </source>
</reference>
<gene>
    <name evidence="1" type="ORF">J07HQW2_03725</name>
</gene>
<name>U1N2W9_9EURY</name>
<dbReference type="AlphaFoldDB" id="U1N2W9"/>
<evidence type="ECO:0000313" key="1">
    <source>
        <dbReference type="EMBL" id="ERG97239.1"/>
    </source>
</evidence>
<organism evidence="1 2">
    <name type="scientific">Haloquadratum walsbyi J07HQW2</name>
    <dbReference type="NCBI Taxonomy" id="1238425"/>
    <lineage>
        <taxon>Archaea</taxon>
        <taxon>Methanobacteriati</taxon>
        <taxon>Methanobacteriota</taxon>
        <taxon>Stenosarchaea group</taxon>
        <taxon>Halobacteria</taxon>
        <taxon>Halobacteriales</taxon>
        <taxon>Haloferacaceae</taxon>
        <taxon>Haloquadratum</taxon>
    </lineage>
</organism>
<protein>
    <submittedName>
        <fullName evidence="1">Uncharacterized protein</fullName>
    </submittedName>
</protein>
<dbReference type="Proteomes" id="UP000030710">
    <property type="component" value="Unassembled WGS sequence"/>
</dbReference>
<evidence type="ECO:0000313" key="2">
    <source>
        <dbReference type="Proteomes" id="UP000030710"/>
    </source>
</evidence>
<accession>U1N2W9</accession>